<organism evidence="6 7">
    <name type="scientific">Letharia lupina</name>
    <dbReference type="NCBI Taxonomy" id="560253"/>
    <lineage>
        <taxon>Eukaryota</taxon>
        <taxon>Fungi</taxon>
        <taxon>Dikarya</taxon>
        <taxon>Ascomycota</taxon>
        <taxon>Pezizomycotina</taxon>
        <taxon>Lecanoromycetes</taxon>
        <taxon>OSLEUM clade</taxon>
        <taxon>Lecanoromycetidae</taxon>
        <taxon>Lecanorales</taxon>
        <taxon>Lecanorineae</taxon>
        <taxon>Parmeliaceae</taxon>
        <taxon>Letharia</taxon>
    </lineage>
</organism>
<reference evidence="6 7" key="1">
    <citation type="journal article" date="2020" name="Genomics">
        <title>Complete, high-quality genomes from long-read metagenomic sequencing of two wolf lichen thalli reveals enigmatic genome architecture.</title>
        <authorList>
            <person name="McKenzie S.K."/>
            <person name="Walston R.F."/>
            <person name="Allen J.L."/>
        </authorList>
    </citation>
    <scope>NUCLEOTIDE SEQUENCE [LARGE SCALE GENOMIC DNA]</scope>
    <source>
        <strain evidence="6">WasteWater1</strain>
    </source>
</reference>
<evidence type="ECO:0000256" key="2">
    <source>
        <dbReference type="ARBA" id="ARBA00022692"/>
    </source>
</evidence>
<dbReference type="PANTHER" id="PTHR31465:SF9">
    <property type="entry name" value="SPHINGOID LONG-CHAIN BASE TRANSPORTER RSB1"/>
    <property type="match status" value="1"/>
</dbReference>
<sequence>MSAEQAAYPNATLINNVNLSTVQTRPLAWATVDYIPSLAGNPFYLAVPYAVLVIQSILGIHYRSLVALFLGVLGEIVGYVAQVQMAQNPFLRTPFLMYIACLTLAPAFLTAGIYLCLSRITFGYGEHLARFAPRTYAIIFITSDILALVLQAVGGALADTAGTPKETQTGVNIMSRANPANLANDQSAFMVLGGGRMVVVVEVALTVADPGAVFEGAWEGKEMRLEGRCGGEGRRGEVEDWEMRVEDVGIGDRVVLYI</sequence>
<dbReference type="GO" id="GO:0000324">
    <property type="term" value="C:fungal-type vacuole"/>
    <property type="evidence" value="ECO:0007669"/>
    <property type="project" value="TreeGrafter"/>
</dbReference>
<evidence type="ECO:0000313" key="6">
    <source>
        <dbReference type="EMBL" id="KAF6219686.1"/>
    </source>
</evidence>
<feature type="transmembrane region" description="Helical" evidence="5">
    <location>
        <begin position="43"/>
        <end position="60"/>
    </location>
</feature>
<gene>
    <name evidence="6" type="ORF">HO133_004155</name>
</gene>
<feature type="transmembrane region" description="Helical" evidence="5">
    <location>
        <begin position="137"/>
        <end position="158"/>
    </location>
</feature>
<feature type="transmembrane region" description="Helical" evidence="5">
    <location>
        <begin position="95"/>
        <end position="117"/>
    </location>
</feature>
<keyword evidence="7" id="KW-1185">Reference proteome</keyword>
<protein>
    <recommendedName>
        <fullName evidence="8">RTA1 domain protein</fullName>
    </recommendedName>
</protein>
<keyword evidence="3 5" id="KW-1133">Transmembrane helix</keyword>
<evidence type="ECO:0000256" key="5">
    <source>
        <dbReference type="SAM" id="Phobius"/>
    </source>
</evidence>
<name>A0A8H6CAP1_9LECA</name>
<keyword evidence="2 5" id="KW-0812">Transmembrane</keyword>
<dbReference type="Proteomes" id="UP000593566">
    <property type="component" value="Unassembled WGS sequence"/>
</dbReference>
<dbReference type="AlphaFoldDB" id="A0A8H6CAP1"/>
<evidence type="ECO:0000256" key="4">
    <source>
        <dbReference type="ARBA" id="ARBA00023136"/>
    </source>
</evidence>
<comment type="subcellular location">
    <subcellularLocation>
        <location evidence="1">Membrane</location>
        <topology evidence="1">Multi-pass membrane protein</topology>
    </subcellularLocation>
</comment>
<proteinExistence type="predicted"/>
<evidence type="ECO:0000313" key="7">
    <source>
        <dbReference type="Proteomes" id="UP000593566"/>
    </source>
</evidence>
<feature type="transmembrane region" description="Helical" evidence="5">
    <location>
        <begin position="65"/>
        <end position="83"/>
    </location>
</feature>
<dbReference type="InterPro" id="IPR007568">
    <property type="entry name" value="RTA1"/>
</dbReference>
<dbReference type="Pfam" id="PF04479">
    <property type="entry name" value="RTA1"/>
    <property type="match status" value="1"/>
</dbReference>
<dbReference type="GO" id="GO:0005886">
    <property type="term" value="C:plasma membrane"/>
    <property type="evidence" value="ECO:0007669"/>
    <property type="project" value="TreeGrafter"/>
</dbReference>
<keyword evidence="4 5" id="KW-0472">Membrane</keyword>
<dbReference type="RefSeq" id="XP_037149121.1">
    <property type="nucleotide sequence ID" value="XM_037295074.1"/>
</dbReference>
<dbReference type="PANTHER" id="PTHR31465">
    <property type="entry name" value="PROTEIN RTA1-RELATED"/>
    <property type="match status" value="1"/>
</dbReference>
<evidence type="ECO:0008006" key="8">
    <source>
        <dbReference type="Google" id="ProtNLM"/>
    </source>
</evidence>
<accession>A0A8H6CAP1</accession>
<dbReference type="GeneID" id="59332564"/>
<dbReference type="EMBL" id="JACCJB010000019">
    <property type="protein sequence ID" value="KAF6219686.1"/>
    <property type="molecule type" value="Genomic_DNA"/>
</dbReference>
<evidence type="ECO:0000256" key="1">
    <source>
        <dbReference type="ARBA" id="ARBA00004141"/>
    </source>
</evidence>
<comment type="caution">
    <text evidence="6">The sequence shown here is derived from an EMBL/GenBank/DDBJ whole genome shotgun (WGS) entry which is preliminary data.</text>
</comment>
<evidence type="ECO:0000256" key="3">
    <source>
        <dbReference type="ARBA" id="ARBA00022989"/>
    </source>
</evidence>